<dbReference type="InterPro" id="IPR046828">
    <property type="entry name" value="RepSA"/>
</dbReference>
<reference evidence="1 2" key="1">
    <citation type="submission" date="2016-07" db="EMBL/GenBank/DDBJ databases">
        <title>Complete genome sequence of the Lentzea guizhouensis DHS C013.</title>
        <authorList>
            <person name="Cao C."/>
        </authorList>
    </citation>
    <scope>NUCLEOTIDE SEQUENCE [LARGE SCALE GENOMIC DNA]</scope>
    <source>
        <strain evidence="1 2">DHS C013</strain>
    </source>
</reference>
<gene>
    <name evidence="1" type="ORF">BBK82_08540</name>
</gene>
<keyword evidence="2" id="KW-1185">Reference proteome</keyword>
<sequence length="168" mass="18753">MADCTLDVVKAAAEHHGVCIRPVVREVVDLDTGEVRIVAVRCNSTQASKCQACADRNRKFRMAQCREGWHLEQEPVAEREAPSADQVELVTYRSDLTAEYRKAAAEGALDQVDDLREAIREADADLRGEVSAATFHRSIYLRKQLRFGPLADVRTRPICLGARSTSER</sequence>
<proteinExistence type="predicted"/>
<dbReference type="KEGG" id="led:BBK82_08540"/>
<dbReference type="Proteomes" id="UP000093053">
    <property type="component" value="Chromosome"/>
</dbReference>
<protein>
    <submittedName>
        <fullName evidence="1">Uncharacterized protein</fullName>
    </submittedName>
</protein>
<dbReference type="AlphaFoldDB" id="A0A1B2HEH2"/>
<dbReference type="EMBL" id="CP016793">
    <property type="protein sequence ID" value="ANZ36107.1"/>
    <property type="molecule type" value="Genomic_DNA"/>
</dbReference>
<organism evidence="1 2">
    <name type="scientific">Lentzea guizhouensis</name>
    <dbReference type="NCBI Taxonomy" id="1586287"/>
    <lineage>
        <taxon>Bacteria</taxon>
        <taxon>Bacillati</taxon>
        <taxon>Actinomycetota</taxon>
        <taxon>Actinomycetes</taxon>
        <taxon>Pseudonocardiales</taxon>
        <taxon>Pseudonocardiaceae</taxon>
        <taxon>Lentzea</taxon>
    </lineage>
</organism>
<evidence type="ECO:0000313" key="1">
    <source>
        <dbReference type="EMBL" id="ANZ36107.1"/>
    </source>
</evidence>
<dbReference type="Pfam" id="PF20199">
    <property type="entry name" value="RepSA"/>
    <property type="match status" value="1"/>
</dbReference>
<dbReference type="STRING" id="1586287.BBK82_08540"/>
<evidence type="ECO:0000313" key="2">
    <source>
        <dbReference type="Proteomes" id="UP000093053"/>
    </source>
</evidence>
<accession>A0A1B2HEH2</accession>
<name>A0A1B2HEH2_9PSEU</name>